<name>A0A1M6YNU7_9RHOB</name>
<evidence type="ECO:0000313" key="1">
    <source>
        <dbReference type="EMBL" id="SHL19752.1"/>
    </source>
</evidence>
<evidence type="ECO:0008006" key="3">
    <source>
        <dbReference type="Google" id="ProtNLM"/>
    </source>
</evidence>
<accession>A0A1M6YNU7</accession>
<keyword evidence="2" id="KW-1185">Reference proteome</keyword>
<organism evidence="1 2">
    <name type="scientific">Roseovarius marisflavi</name>
    <dbReference type="NCBI Taxonomy" id="1054996"/>
    <lineage>
        <taxon>Bacteria</taxon>
        <taxon>Pseudomonadati</taxon>
        <taxon>Pseudomonadota</taxon>
        <taxon>Alphaproteobacteria</taxon>
        <taxon>Rhodobacterales</taxon>
        <taxon>Roseobacteraceae</taxon>
        <taxon>Roseovarius</taxon>
    </lineage>
</organism>
<dbReference type="AlphaFoldDB" id="A0A1M6YNU7"/>
<proteinExistence type="predicted"/>
<gene>
    <name evidence="1" type="ORF">SAMN05444414_10784</name>
</gene>
<dbReference type="OrthoDB" id="7867799at2"/>
<dbReference type="RefSeq" id="WP_073197089.1">
    <property type="nucleotide sequence ID" value="NZ_FRBN01000007.1"/>
</dbReference>
<evidence type="ECO:0000313" key="2">
    <source>
        <dbReference type="Proteomes" id="UP000184191"/>
    </source>
</evidence>
<reference evidence="2" key="1">
    <citation type="submission" date="2016-11" db="EMBL/GenBank/DDBJ databases">
        <authorList>
            <person name="Varghese N."/>
            <person name="Submissions S."/>
        </authorList>
    </citation>
    <scope>NUCLEOTIDE SEQUENCE [LARGE SCALE GENOMIC DNA]</scope>
    <source>
        <strain evidence="2">DSM 29327</strain>
    </source>
</reference>
<dbReference type="STRING" id="1054996.SAMN05444414_10784"/>
<protein>
    <recommendedName>
        <fullName evidence="3">DUF1127 domain-containing protein</fullName>
    </recommendedName>
</protein>
<dbReference type="Proteomes" id="UP000184191">
    <property type="component" value="Unassembled WGS sequence"/>
</dbReference>
<dbReference type="EMBL" id="FRBN01000007">
    <property type="protein sequence ID" value="SHL19752.1"/>
    <property type="molecule type" value="Genomic_DNA"/>
</dbReference>
<sequence>MADQDLYSRFSPPPWQRDLDLFLAEHAAGMNGYLISRKRLASLAEMYELSDSELAAMGLARKDIPAFVFEDILSG</sequence>